<keyword evidence="1" id="KW-0677">Repeat</keyword>
<accession>A0A8S3HVN5</accession>
<sequence>RVMKWMKGKKEGIIVAGGQGEGNGLTQLSNPLGVVVDQLDTVYVADFGNARIMRWPKGATQGSVIVGGNGEGGQSNQLNVPEGLSFDRHGNLYVVDLGNDRVQKFNIEFIMINDDMCWVHVER</sequence>
<evidence type="ECO:0000256" key="1">
    <source>
        <dbReference type="ARBA" id="ARBA00022737"/>
    </source>
</evidence>
<comment type="caution">
    <text evidence="3">The sequence shown here is derived from an EMBL/GenBank/DDBJ whole genome shotgun (WGS) entry which is preliminary data.</text>
</comment>
<dbReference type="PROSITE" id="PS51125">
    <property type="entry name" value="NHL"/>
    <property type="match status" value="1"/>
</dbReference>
<protein>
    <recommendedName>
        <fullName evidence="5">NHL repeat-containing protein</fullName>
    </recommendedName>
</protein>
<dbReference type="Gene3D" id="2.120.10.30">
    <property type="entry name" value="TolB, C-terminal domain"/>
    <property type="match status" value="1"/>
</dbReference>
<dbReference type="EMBL" id="CAJOBJ010333241">
    <property type="protein sequence ID" value="CAF5185600.1"/>
    <property type="molecule type" value="Genomic_DNA"/>
</dbReference>
<proteinExistence type="predicted"/>
<evidence type="ECO:0008006" key="5">
    <source>
        <dbReference type="Google" id="ProtNLM"/>
    </source>
</evidence>
<dbReference type="InterPro" id="IPR011042">
    <property type="entry name" value="6-blade_b-propeller_TolB-like"/>
</dbReference>
<dbReference type="Pfam" id="PF01436">
    <property type="entry name" value="NHL"/>
    <property type="match status" value="2"/>
</dbReference>
<dbReference type="SUPFAM" id="SSF101898">
    <property type="entry name" value="NHL repeat"/>
    <property type="match status" value="1"/>
</dbReference>
<dbReference type="Proteomes" id="UP000681720">
    <property type="component" value="Unassembled WGS sequence"/>
</dbReference>
<organism evidence="3 4">
    <name type="scientific">Rotaria magnacalcarata</name>
    <dbReference type="NCBI Taxonomy" id="392030"/>
    <lineage>
        <taxon>Eukaryota</taxon>
        <taxon>Metazoa</taxon>
        <taxon>Spiralia</taxon>
        <taxon>Gnathifera</taxon>
        <taxon>Rotifera</taxon>
        <taxon>Eurotatoria</taxon>
        <taxon>Bdelloidea</taxon>
        <taxon>Philodinida</taxon>
        <taxon>Philodinidae</taxon>
        <taxon>Rotaria</taxon>
    </lineage>
</organism>
<evidence type="ECO:0000256" key="2">
    <source>
        <dbReference type="PROSITE-ProRule" id="PRU00504"/>
    </source>
</evidence>
<reference evidence="3" key="1">
    <citation type="submission" date="2021-02" db="EMBL/GenBank/DDBJ databases">
        <authorList>
            <person name="Nowell W R."/>
        </authorList>
    </citation>
    <scope>NUCLEOTIDE SEQUENCE</scope>
</reference>
<gene>
    <name evidence="3" type="ORF">GIL414_LOCUS70917</name>
</gene>
<dbReference type="InterPro" id="IPR001258">
    <property type="entry name" value="NHL_repeat"/>
</dbReference>
<evidence type="ECO:0000313" key="3">
    <source>
        <dbReference type="EMBL" id="CAF5185600.1"/>
    </source>
</evidence>
<name>A0A8S3HVN5_9BILA</name>
<feature type="non-terminal residue" evidence="3">
    <location>
        <position position="1"/>
    </location>
</feature>
<dbReference type="AlphaFoldDB" id="A0A8S3HVN5"/>
<evidence type="ECO:0000313" key="4">
    <source>
        <dbReference type="Proteomes" id="UP000681720"/>
    </source>
</evidence>
<feature type="repeat" description="NHL" evidence="2">
    <location>
        <begin position="77"/>
        <end position="108"/>
    </location>
</feature>